<dbReference type="InterPro" id="IPR011704">
    <property type="entry name" value="ATPase_dyneun-rel_AAA"/>
</dbReference>
<dbReference type="GO" id="GO:0004519">
    <property type="term" value="F:endonuclease activity"/>
    <property type="evidence" value="ECO:0007669"/>
    <property type="project" value="UniProtKB-KW"/>
</dbReference>
<reference evidence="2 3" key="1">
    <citation type="submission" date="2015-04" db="EMBL/GenBank/DDBJ databases">
        <title>The complete genome sequence of the rumen methanogen Methanobrevibacter millerae SM9.</title>
        <authorList>
            <person name="Leahy S.C."/>
            <person name="Kelly W.J."/>
            <person name="Pacheco D.M."/>
            <person name="Li D."/>
            <person name="Altermann E."/>
            <person name="Attwood G.T."/>
        </authorList>
    </citation>
    <scope>NUCLEOTIDE SEQUENCE [LARGE SCALE GENOMIC DNA]</scope>
    <source>
        <strain evidence="2 3">SM9</strain>
    </source>
</reference>
<dbReference type="OrthoDB" id="82588at2157"/>
<dbReference type="AlphaFoldDB" id="A0A0U3DRH3"/>
<proteinExistence type="predicted"/>
<accession>A0A0U3DRH3</accession>
<keyword evidence="3" id="KW-1185">Reference proteome</keyword>
<keyword evidence="2" id="KW-0540">Nuclease</keyword>
<dbReference type="PANTHER" id="PTHR37291">
    <property type="entry name" value="5-METHYLCYTOSINE-SPECIFIC RESTRICTION ENZYME B"/>
    <property type="match status" value="1"/>
</dbReference>
<dbReference type="InterPro" id="IPR052934">
    <property type="entry name" value="Methyl-DNA_Rec/Restrict_Enz"/>
</dbReference>
<dbReference type="PATRIC" id="fig|230361.4.peg.1245"/>
<feature type="domain" description="ATPase dynein-related AAA" evidence="1">
    <location>
        <begin position="258"/>
        <end position="423"/>
    </location>
</feature>
<dbReference type="RefSeq" id="WP_058739261.1">
    <property type="nucleotide sequence ID" value="NZ_CP011266.1"/>
</dbReference>
<dbReference type="EMBL" id="CP011266">
    <property type="protein sequence ID" value="ALT68985.1"/>
    <property type="molecule type" value="Genomic_DNA"/>
</dbReference>
<dbReference type="Proteomes" id="UP000067738">
    <property type="component" value="Chromosome"/>
</dbReference>
<dbReference type="InterPro" id="IPR027417">
    <property type="entry name" value="P-loop_NTPase"/>
</dbReference>
<evidence type="ECO:0000313" key="3">
    <source>
        <dbReference type="Proteomes" id="UP000067738"/>
    </source>
</evidence>
<dbReference type="KEGG" id="mmil:sm9_1203"/>
<dbReference type="GO" id="GO:0005524">
    <property type="term" value="F:ATP binding"/>
    <property type="evidence" value="ECO:0007669"/>
    <property type="project" value="InterPro"/>
</dbReference>
<sequence length="572" mass="66924">MNEQDFKNKFEPIKDTLEKQGIVVSADDYDGVVVKKLECNNTRGCGDQTHIEFSGEQMEMFPYLASYKYFNDFRNNVDFKSFYTFKMPICLNVLNLKYLLEKHETYSREYFDENKKRYLNESVSFLNEILQSGDFHDESKIDSFTTLLRGIKDEGHHLEISQVNSSDKKFEALRWLLPINSFIIILKLRKEVKYEIYGILPDDTDEISDLNLKFNYYHTARGIKTLVPLEKFEIPISEDNVDLDDFIFDRVSDGKNRLLYGVPGCGKSWTIKNKICMDVDEFFMERVVFHPDYTYSDFIGQILPKVSENDVNYVFTPGPFTNIVKKAYENPSDEFYLIIEEINRGNAPAIFGDIFQLLDRKKENSDGFKKGTSEFGITNSEIAKEVYDDENHKVRIPSNLSIIATMNTSDQNVFTLDTAFKRRWHMEMIENDFNKPEFKDTYVPNSKITWKVFGTAINEIILEDSSSTLSSEDKRLGAYFIDEEDLSSPKSFAEKVLMYLWDDVFKFSREDYFNKNTVDQFSLECFINKYVNNQNQDFNFEIFTYPVNNKIREVNAKEIEKNSSDGKENDSN</sequence>
<gene>
    <name evidence="2" type="ORF">sm9_1203</name>
</gene>
<dbReference type="SUPFAM" id="SSF52540">
    <property type="entry name" value="P-loop containing nucleoside triphosphate hydrolases"/>
    <property type="match status" value="1"/>
</dbReference>
<dbReference type="GeneID" id="26736164"/>
<dbReference type="PANTHER" id="PTHR37291:SF1">
    <property type="entry name" value="TYPE IV METHYL-DIRECTED RESTRICTION ENZYME ECOKMCRB SUBUNIT"/>
    <property type="match status" value="1"/>
</dbReference>
<dbReference type="Gene3D" id="3.40.50.300">
    <property type="entry name" value="P-loop containing nucleotide triphosphate hydrolases"/>
    <property type="match status" value="1"/>
</dbReference>
<dbReference type="GO" id="GO:0016887">
    <property type="term" value="F:ATP hydrolysis activity"/>
    <property type="evidence" value="ECO:0007669"/>
    <property type="project" value="InterPro"/>
</dbReference>
<keyword evidence="2" id="KW-0255">Endonuclease</keyword>
<dbReference type="REBASE" id="133948">
    <property type="entry name" value="R2.MmiSM9ORF1204P"/>
</dbReference>
<keyword evidence="2" id="KW-0378">Hydrolase</keyword>
<protein>
    <submittedName>
        <fullName evidence="2">Type II restriction endonuclease</fullName>
    </submittedName>
</protein>
<organism evidence="2 3">
    <name type="scientific">Methanobrevibacter millerae</name>
    <dbReference type="NCBI Taxonomy" id="230361"/>
    <lineage>
        <taxon>Archaea</taxon>
        <taxon>Methanobacteriati</taxon>
        <taxon>Methanobacteriota</taxon>
        <taxon>Methanomada group</taxon>
        <taxon>Methanobacteria</taxon>
        <taxon>Methanobacteriales</taxon>
        <taxon>Methanobacteriaceae</taxon>
        <taxon>Methanobrevibacter</taxon>
    </lineage>
</organism>
<dbReference type="Pfam" id="PF07728">
    <property type="entry name" value="AAA_5"/>
    <property type="match status" value="1"/>
</dbReference>
<evidence type="ECO:0000313" key="2">
    <source>
        <dbReference type="EMBL" id="ALT68985.1"/>
    </source>
</evidence>
<name>A0A0U3DRH3_9EURY</name>
<evidence type="ECO:0000259" key="1">
    <source>
        <dbReference type="Pfam" id="PF07728"/>
    </source>
</evidence>